<organism evidence="2 3">
    <name type="scientific">Pseudolysobacter antarcticus</name>
    <dbReference type="NCBI Taxonomy" id="2511995"/>
    <lineage>
        <taxon>Bacteria</taxon>
        <taxon>Pseudomonadati</taxon>
        <taxon>Pseudomonadota</taxon>
        <taxon>Gammaproteobacteria</taxon>
        <taxon>Lysobacterales</taxon>
        <taxon>Rhodanobacteraceae</taxon>
        <taxon>Pseudolysobacter</taxon>
    </lineage>
</organism>
<reference evidence="2 3" key="1">
    <citation type="submission" date="2019-01" db="EMBL/GenBank/DDBJ databases">
        <title>Pseudolysobacter antarctica gen. nov., sp. nov., isolated from Fildes Peninsula, Antarctica.</title>
        <authorList>
            <person name="Wei Z."/>
            <person name="Peng F."/>
        </authorList>
    </citation>
    <scope>NUCLEOTIDE SEQUENCE [LARGE SCALE GENOMIC DNA]</scope>
    <source>
        <strain evidence="2 3">AQ6-296</strain>
    </source>
</reference>
<dbReference type="RefSeq" id="WP_129836425.1">
    <property type="nucleotide sequence ID" value="NZ_CP035704.1"/>
</dbReference>
<feature type="transmembrane region" description="Helical" evidence="1">
    <location>
        <begin position="205"/>
        <end position="232"/>
    </location>
</feature>
<name>A0A411HPP9_9GAMM</name>
<dbReference type="AlphaFoldDB" id="A0A411HPP9"/>
<sequence length="497" mass="55347">MNLARLNTKTPRWRIVVITMLLLLGSVRAGVLLLHDPLLAYANSYDQTRYTACFDLYPERAATIAPTQNSPAAPFSNYVFIGTNDPLCYWSSDLIFQATSVAIYRLVELGDGHVAHSVRVIGVLRLLALLVACILLSRAWLRRDRPWLAIANAALLPLLFADPANTLYLNTFYAEWTALLALYVCISLILMYCESQRSSKRFWWLLLTALLLATSKIQHIFLPLALTVVVMVVGRLHGMRWWRWQNVALLLGAFAGLYFQFVQLQRDGEMMQTIRQYNSADVLLTALLPASSDPVAAAAQLQIDPSCLQYIGKAAWQLPDLPNHACPGLINFTRGRELAMLAQQPLTFLRIWWLGAQNLSPWMADNIGHVEGDEFAKLPTDWFSMSRVLGASRILLVGVFLLPSAVTLLMLLYRRWRSYSQFLLFTALIAMTQQTTLLITVLGDGLADTAKQGGLAVNAGIAWLLVSAILLIARIAAQRTPTTPSISTSNSTRQTSP</sequence>
<feature type="transmembrane region" description="Helical" evidence="1">
    <location>
        <begin position="419"/>
        <end position="443"/>
    </location>
</feature>
<protein>
    <recommendedName>
        <fullName evidence="4">Glycosyltransferase RgtA/B/C/D-like domain-containing protein</fullName>
    </recommendedName>
</protein>
<feature type="transmembrane region" description="Helical" evidence="1">
    <location>
        <begin position="455"/>
        <end position="477"/>
    </location>
</feature>
<feature type="transmembrane region" description="Helical" evidence="1">
    <location>
        <begin position="176"/>
        <end position="193"/>
    </location>
</feature>
<evidence type="ECO:0000256" key="1">
    <source>
        <dbReference type="SAM" id="Phobius"/>
    </source>
</evidence>
<keyword evidence="3" id="KW-1185">Reference proteome</keyword>
<dbReference type="EMBL" id="CP035704">
    <property type="protein sequence ID" value="QBB72454.1"/>
    <property type="molecule type" value="Genomic_DNA"/>
</dbReference>
<dbReference type="Proteomes" id="UP000291562">
    <property type="component" value="Chromosome"/>
</dbReference>
<feature type="transmembrane region" description="Helical" evidence="1">
    <location>
        <begin position="114"/>
        <end position="135"/>
    </location>
</feature>
<keyword evidence="1" id="KW-0472">Membrane</keyword>
<feature type="transmembrane region" description="Helical" evidence="1">
    <location>
        <begin position="244"/>
        <end position="262"/>
    </location>
</feature>
<feature type="transmembrane region" description="Helical" evidence="1">
    <location>
        <begin position="394"/>
        <end position="413"/>
    </location>
</feature>
<dbReference type="KEGG" id="xbc:ELE36_19950"/>
<gene>
    <name evidence="2" type="ORF">ELE36_19950</name>
</gene>
<keyword evidence="1" id="KW-1133">Transmembrane helix</keyword>
<dbReference type="OrthoDB" id="5936506at2"/>
<evidence type="ECO:0000313" key="2">
    <source>
        <dbReference type="EMBL" id="QBB72454.1"/>
    </source>
</evidence>
<proteinExistence type="predicted"/>
<accession>A0A411HPP9</accession>
<keyword evidence="1" id="KW-0812">Transmembrane</keyword>
<evidence type="ECO:0000313" key="3">
    <source>
        <dbReference type="Proteomes" id="UP000291562"/>
    </source>
</evidence>
<feature type="transmembrane region" description="Helical" evidence="1">
    <location>
        <begin position="147"/>
        <end position="164"/>
    </location>
</feature>
<evidence type="ECO:0008006" key="4">
    <source>
        <dbReference type="Google" id="ProtNLM"/>
    </source>
</evidence>